<evidence type="ECO:0000259" key="11">
    <source>
        <dbReference type="Pfam" id="PF00127"/>
    </source>
</evidence>
<dbReference type="InterPro" id="IPR002387">
    <property type="entry name" value="Plastocyanin"/>
</dbReference>
<dbReference type="InterPro" id="IPR028871">
    <property type="entry name" value="BlueCu_1_BS"/>
</dbReference>
<gene>
    <name evidence="12" type="ORF">DP107_03800</name>
</gene>
<evidence type="ECO:0000256" key="10">
    <source>
        <dbReference type="SAM" id="MobiDB-lite"/>
    </source>
</evidence>
<keyword evidence="5" id="KW-0249">Electron transport</keyword>
<evidence type="ECO:0000256" key="6">
    <source>
        <dbReference type="ARBA" id="ARBA00023008"/>
    </source>
</evidence>
<evidence type="ECO:0000256" key="8">
    <source>
        <dbReference type="ARBA" id="ARBA00023136"/>
    </source>
</evidence>
<dbReference type="AlphaFoldDB" id="A0A554NC75"/>
<protein>
    <submittedName>
        <fullName evidence="12">Halocyanin</fullName>
    </submittedName>
</protein>
<dbReference type="Proteomes" id="UP000319894">
    <property type="component" value="Unassembled WGS sequence"/>
</dbReference>
<dbReference type="PANTHER" id="PTHR34192">
    <property type="entry name" value="PLASTOCYANIN MAJOR ISOFORM, CHLOROPLASTIC-RELATED"/>
    <property type="match status" value="1"/>
</dbReference>
<evidence type="ECO:0000256" key="3">
    <source>
        <dbReference type="ARBA" id="ARBA00022448"/>
    </source>
</evidence>
<dbReference type="PROSITE" id="PS00196">
    <property type="entry name" value="COPPER_BLUE"/>
    <property type="match status" value="1"/>
</dbReference>
<evidence type="ECO:0000256" key="5">
    <source>
        <dbReference type="ARBA" id="ARBA00022982"/>
    </source>
</evidence>
<dbReference type="InterPro" id="IPR000923">
    <property type="entry name" value="BlueCu_1"/>
</dbReference>
<dbReference type="Pfam" id="PF00127">
    <property type="entry name" value="Copper-bind"/>
    <property type="match status" value="1"/>
</dbReference>
<evidence type="ECO:0000313" key="12">
    <source>
        <dbReference type="EMBL" id="TSD14996.1"/>
    </source>
</evidence>
<feature type="binding site" evidence="9">
    <location>
        <position position="168"/>
    </location>
    <ligand>
        <name>Cu cation</name>
        <dbReference type="ChEBI" id="CHEBI:23378"/>
    </ligand>
</feature>
<dbReference type="Gene3D" id="2.60.40.420">
    <property type="entry name" value="Cupredoxins - blue copper proteins"/>
    <property type="match status" value="1"/>
</dbReference>
<dbReference type="InterPro" id="IPR001235">
    <property type="entry name" value="Copper_blue_Plastocyanin"/>
</dbReference>
<dbReference type="OrthoDB" id="11088at2157"/>
<evidence type="ECO:0000256" key="7">
    <source>
        <dbReference type="ARBA" id="ARBA00023078"/>
    </source>
</evidence>
<name>A0A554NC75_9EURY</name>
<keyword evidence="7" id="KW-0793">Thylakoid</keyword>
<sequence length="183" mass="19102">MDRRRFLRAAAAAGVPVALAGCTGDGGDGGTEPTATDEPTATPTDEPMDSPTATDEPTDSPTATDEPTATETPTATEEPTPTATATPEPDQRVVVAPDGRLRFDPETFSIGTGDTVLWEWASGGHNVSPDDGGQPSGADWAGEDEQLYSEGHTYSYTFEVAGDYEYKCQPHQSAGMVGSFAVE</sequence>
<dbReference type="SUPFAM" id="SSF49503">
    <property type="entry name" value="Cupredoxins"/>
    <property type="match status" value="1"/>
</dbReference>
<dbReference type="GO" id="GO:0016020">
    <property type="term" value="C:membrane"/>
    <property type="evidence" value="ECO:0007669"/>
    <property type="project" value="UniProtKB-SubCell"/>
</dbReference>
<evidence type="ECO:0000256" key="2">
    <source>
        <dbReference type="ARBA" id="ARBA00005338"/>
    </source>
</evidence>
<comment type="similarity">
    <text evidence="2">Belongs to the plastocyanin family.</text>
</comment>
<feature type="binding site" evidence="9">
    <location>
        <position position="125"/>
    </location>
    <ligand>
        <name>Cu cation</name>
        <dbReference type="ChEBI" id="CHEBI:23378"/>
    </ligand>
</feature>
<proteinExistence type="inferred from homology"/>
<feature type="binding site" evidence="9">
    <location>
        <position position="176"/>
    </location>
    <ligand>
        <name>Cu cation</name>
        <dbReference type="ChEBI" id="CHEBI:23378"/>
    </ligand>
</feature>
<dbReference type="PROSITE" id="PS51257">
    <property type="entry name" value="PROKAR_LIPOPROTEIN"/>
    <property type="match status" value="1"/>
</dbReference>
<comment type="caution">
    <text evidence="12">The sequence shown here is derived from an EMBL/GenBank/DDBJ whole genome shotgun (WGS) entry which is preliminary data.</text>
</comment>
<dbReference type="InterPro" id="IPR008972">
    <property type="entry name" value="Cupredoxin"/>
</dbReference>
<reference evidence="12 13" key="1">
    <citation type="submission" date="2018-06" db="EMBL/GenBank/DDBJ databases">
        <title>Natronomonas sp. F16-60 a new haloarchaeon isolated from a solar saltern of Isla Cristina, Huelva, Spain.</title>
        <authorList>
            <person name="Duran-Viseras A."/>
            <person name="Sanchez-Porro C."/>
            <person name="Ventosa A."/>
        </authorList>
    </citation>
    <scope>NUCLEOTIDE SEQUENCE [LARGE SCALE GENOMIC DNA]</scope>
    <source>
        <strain evidence="12 13">F16-60</strain>
    </source>
</reference>
<dbReference type="EMBL" id="QMDX01000002">
    <property type="protein sequence ID" value="TSD14996.1"/>
    <property type="molecule type" value="Genomic_DNA"/>
</dbReference>
<dbReference type="InParanoid" id="A0A554NC75"/>
<evidence type="ECO:0000313" key="13">
    <source>
        <dbReference type="Proteomes" id="UP000319894"/>
    </source>
</evidence>
<keyword evidence="4 9" id="KW-0479">Metal-binding</keyword>
<feature type="region of interest" description="Disordered" evidence="10">
    <location>
        <begin position="18"/>
        <end position="94"/>
    </location>
</feature>
<evidence type="ECO:0000256" key="4">
    <source>
        <dbReference type="ARBA" id="ARBA00022723"/>
    </source>
</evidence>
<dbReference type="PANTHER" id="PTHR34192:SF10">
    <property type="entry name" value="PLASTOCYANIN MAJOR ISOFORM, CHLOROPLASTIC-RELATED"/>
    <property type="match status" value="1"/>
</dbReference>
<feature type="domain" description="Blue (type 1) copper" evidence="11">
    <location>
        <begin position="95"/>
        <end position="183"/>
    </location>
</feature>
<keyword evidence="8" id="KW-0472">Membrane</keyword>
<feature type="binding site" evidence="9">
    <location>
        <position position="171"/>
    </location>
    <ligand>
        <name>Cu cation</name>
        <dbReference type="ChEBI" id="CHEBI:23378"/>
    </ligand>
</feature>
<dbReference type="PRINTS" id="PR00157">
    <property type="entry name" value="PLASTOCYANIN"/>
</dbReference>
<keyword evidence="13" id="KW-1185">Reference proteome</keyword>
<dbReference type="GO" id="GO:0005507">
    <property type="term" value="F:copper ion binding"/>
    <property type="evidence" value="ECO:0007669"/>
    <property type="project" value="InterPro"/>
</dbReference>
<comment type="subcellular location">
    <subcellularLocation>
        <location evidence="1">Membrane</location>
        <topology evidence="1">Peripheral membrane protein</topology>
    </subcellularLocation>
</comment>
<accession>A0A554NC75</accession>
<comment type="cofactor">
    <cofactor evidence="9">
        <name>Cu(2+)</name>
        <dbReference type="ChEBI" id="CHEBI:29036"/>
    </cofactor>
    <text evidence="9">The crystal structure with reduced Cu(1+) has also been determined.</text>
</comment>
<organism evidence="12 13">
    <name type="scientific">Haloglomus irregulare</name>
    <dbReference type="NCBI Taxonomy" id="2234134"/>
    <lineage>
        <taxon>Archaea</taxon>
        <taxon>Methanobacteriati</taxon>
        <taxon>Methanobacteriota</taxon>
        <taxon>Stenosarchaea group</taxon>
        <taxon>Halobacteria</taxon>
        <taxon>Halobacteriales</taxon>
        <taxon>Natronomonadaceae</taxon>
        <taxon>Haloglomus</taxon>
    </lineage>
</organism>
<dbReference type="GO" id="GO:0009055">
    <property type="term" value="F:electron transfer activity"/>
    <property type="evidence" value="ECO:0007669"/>
    <property type="project" value="InterPro"/>
</dbReference>
<evidence type="ECO:0000256" key="1">
    <source>
        <dbReference type="ARBA" id="ARBA00004170"/>
    </source>
</evidence>
<dbReference type="RefSeq" id="WP_144260835.1">
    <property type="nucleotide sequence ID" value="NZ_QMDX01000002.1"/>
</dbReference>
<keyword evidence="3" id="KW-0813">Transport</keyword>
<feature type="compositionally biased region" description="Low complexity" evidence="10">
    <location>
        <begin position="31"/>
        <end position="88"/>
    </location>
</feature>
<evidence type="ECO:0000256" key="9">
    <source>
        <dbReference type="PIRSR" id="PIRSR602387-1"/>
    </source>
</evidence>
<dbReference type="PRINTS" id="PR00156">
    <property type="entry name" value="COPPERBLUE"/>
</dbReference>
<keyword evidence="6 9" id="KW-0186">Copper</keyword>